<dbReference type="Gene3D" id="1.10.10.10">
    <property type="entry name" value="Winged helix-like DNA-binding domain superfamily/Winged helix DNA-binding domain"/>
    <property type="match status" value="1"/>
</dbReference>
<dbReference type="InterPro" id="IPR000944">
    <property type="entry name" value="Tscrpt_reg_Rrf2"/>
</dbReference>
<dbReference type="EMBL" id="JBHSAW010000004">
    <property type="protein sequence ID" value="MFC4095380.1"/>
    <property type="molecule type" value="Genomic_DNA"/>
</dbReference>
<sequence length="143" mass="15902">MLSNSSKYALTAVLYLAVNSSFEHKILAKDISKETQIPQAYLSKLMQELTRHNLISSVRGPNGGFYLNEENREVSLLEIVNIIDGDNRLTSCMLGLHSCNSDHPCPVHHLVGDTKTKFVENLKKTTVQDLVADIKMGKSFLGI</sequence>
<evidence type="ECO:0000313" key="2">
    <source>
        <dbReference type="Proteomes" id="UP001595814"/>
    </source>
</evidence>
<dbReference type="InterPro" id="IPR036390">
    <property type="entry name" value="WH_DNA-bd_sf"/>
</dbReference>
<name>A0ABV8JUD3_9FLAO</name>
<accession>A0ABV8JUD3</accession>
<dbReference type="InterPro" id="IPR036388">
    <property type="entry name" value="WH-like_DNA-bd_sf"/>
</dbReference>
<dbReference type="SUPFAM" id="SSF46785">
    <property type="entry name" value="Winged helix' DNA-binding domain"/>
    <property type="match status" value="1"/>
</dbReference>
<keyword evidence="2" id="KW-1185">Reference proteome</keyword>
<reference evidence="2" key="1">
    <citation type="journal article" date="2019" name="Int. J. Syst. Evol. Microbiol.">
        <title>The Global Catalogue of Microorganisms (GCM) 10K type strain sequencing project: providing services to taxonomists for standard genome sequencing and annotation.</title>
        <authorList>
            <consortium name="The Broad Institute Genomics Platform"/>
            <consortium name="The Broad Institute Genome Sequencing Center for Infectious Disease"/>
            <person name="Wu L."/>
            <person name="Ma J."/>
        </authorList>
    </citation>
    <scope>NUCLEOTIDE SEQUENCE [LARGE SCALE GENOMIC DNA]</scope>
    <source>
        <strain evidence="2">CECT 7477</strain>
    </source>
</reference>
<dbReference type="Pfam" id="PF02082">
    <property type="entry name" value="Rrf2"/>
    <property type="match status" value="1"/>
</dbReference>
<evidence type="ECO:0000313" key="1">
    <source>
        <dbReference type="EMBL" id="MFC4095380.1"/>
    </source>
</evidence>
<dbReference type="PROSITE" id="PS51197">
    <property type="entry name" value="HTH_RRF2_2"/>
    <property type="match status" value="1"/>
</dbReference>
<dbReference type="NCBIfam" id="TIGR00738">
    <property type="entry name" value="rrf2_super"/>
    <property type="match status" value="1"/>
</dbReference>
<proteinExistence type="predicted"/>
<dbReference type="PANTHER" id="PTHR33221">
    <property type="entry name" value="WINGED HELIX-TURN-HELIX TRANSCRIPTIONAL REGULATOR, RRF2 FAMILY"/>
    <property type="match status" value="1"/>
</dbReference>
<gene>
    <name evidence="1" type="ORF">ACFOUT_05815</name>
</gene>
<dbReference type="RefSeq" id="WP_192460931.1">
    <property type="nucleotide sequence ID" value="NZ_JACYFJ010000001.1"/>
</dbReference>
<comment type="caution">
    <text evidence="1">The sequence shown here is derived from an EMBL/GenBank/DDBJ whole genome shotgun (WGS) entry which is preliminary data.</text>
</comment>
<organism evidence="1 2">
    <name type="scientific">Euzebyella saccharophila</name>
    <dbReference type="NCBI Taxonomy" id="679664"/>
    <lineage>
        <taxon>Bacteria</taxon>
        <taxon>Pseudomonadati</taxon>
        <taxon>Bacteroidota</taxon>
        <taxon>Flavobacteriia</taxon>
        <taxon>Flavobacteriales</taxon>
        <taxon>Flavobacteriaceae</taxon>
        <taxon>Euzebyella</taxon>
    </lineage>
</organism>
<dbReference type="PANTHER" id="PTHR33221:SF14">
    <property type="entry name" value="HTH-TYPE TRANSCRIPTIONAL REGULATOR AQ_268-RELATED"/>
    <property type="match status" value="1"/>
</dbReference>
<dbReference type="Proteomes" id="UP001595814">
    <property type="component" value="Unassembled WGS sequence"/>
</dbReference>
<protein>
    <submittedName>
        <fullName evidence="1">RrF2 family transcriptional regulator</fullName>
    </submittedName>
</protein>